<dbReference type="PANTHER" id="PTHR43157:SF31">
    <property type="entry name" value="PHOSPHATIDYLINOSITOL-GLYCAN BIOSYNTHESIS CLASS F PROTEIN"/>
    <property type="match status" value="1"/>
</dbReference>
<proteinExistence type="predicted"/>
<dbReference type="EMBL" id="ML978123">
    <property type="protein sequence ID" value="KAF2102161.1"/>
    <property type="molecule type" value="Genomic_DNA"/>
</dbReference>
<dbReference type="PRINTS" id="PR00081">
    <property type="entry name" value="GDHRDH"/>
</dbReference>
<dbReference type="InterPro" id="IPR002347">
    <property type="entry name" value="SDR_fam"/>
</dbReference>
<dbReference type="SUPFAM" id="SSF51735">
    <property type="entry name" value="NAD(P)-binding Rossmann-fold domains"/>
    <property type="match status" value="1"/>
</dbReference>
<dbReference type="Gene3D" id="3.40.50.720">
    <property type="entry name" value="NAD(P)-binding Rossmann-like Domain"/>
    <property type="match status" value="1"/>
</dbReference>
<accession>A0A9P4M8Y5</accession>
<reference evidence="2" key="1">
    <citation type="journal article" date="2020" name="Stud. Mycol.">
        <title>101 Dothideomycetes genomes: a test case for predicting lifestyles and emergence of pathogens.</title>
        <authorList>
            <person name="Haridas S."/>
            <person name="Albert R."/>
            <person name="Binder M."/>
            <person name="Bloem J."/>
            <person name="Labutti K."/>
            <person name="Salamov A."/>
            <person name="Andreopoulos B."/>
            <person name="Baker S."/>
            <person name="Barry K."/>
            <person name="Bills G."/>
            <person name="Bluhm B."/>
            <person name="Cannon C."/>
            <person name="Castanera R."/>
            <person name="Culley D."/>
            <person name="Daum C."/>
            <person name="Ezra D."/>
            <person name="Gonzalez J."/>
            <person name="Henrissat B."/>
            <person name="Kuo A."/>
            <person name="Liang C."/>
            <person name="Lipzen A."/>
            <person name="Lutzoni F."/>
            <person name="Magnuson J."/>
            <person name="Mondo S."/>
            <person name="Nolan M."/>
            <person name="Ohm R."/>
            <person name="Pangilinan J."/>
            <person name="Park H.-J."/>
            <person name="Ramirez L."/>
            <person name="Alfaro M."/>
            <person name="Sun H."/>
            <person name="Tritt A."/>
            <person name="Yoshinaga Y."/>
            <person name="Zwiers L.-H."/>
            <person name="Turgeon B."/>
            <person name="Goodwin S."/>
            <person name="Spatafora J."/>
            <person name="Crous P."/>
            <person name="Grigoriev I."/>
        </authorList>
    </citation>
    <scope>NUCLEOTIDE SEQUENCE</scope>
    <source>
        <strain evidence="2">CBS 133067</strain>
    </source>
</reference>
<dbReference type="Proteomes" id="UP000799772">
    <property type="component" value="Unassembled WGS sequence"/>
</dbReference>
<gene>
    <name evidence="2" type="ORF">NA57DRAFT_64732</name>
</gene>
<keyword evidence="3" id="KW-1185">Reference proteome</keyword>
<evidence type="ECO:0000256" key="1">
    <source>
        <dbReference type="ARBA" id="ARBA00023002"/>
    </source>
</evidence>
<evidence type="ECO:0000313" key="3">
    <source>
        <dbReference type="Proteomes" id="UP000799772"/>
    </source>
</evidence>
<protein>
    <submittedName>
        <fullName evidence="2">NAD(P)-binding protein</fullName>
    </submittedName>
</protein>
<dbReference type="Pfam" id="PF00106">
    <property type="entry name" value="adh_short"/>
    <property type="match status" value="1"/>
</dbReference>
<dbReference type="OrthoDB" id="542013at2759"/>
<dbReference type="InterPro" id="IPR036291">
    <property type="entry name" value="NAD(P)-bd_dom_sf"/>
</dbReference>
<dbReference type="GO" id="GO:0016491">
    <property type="term" value="F:oxidoreductase activity"/>
    <property type="evidence" value="ECO:0007669"/>
    <property type="project" value="UniProtKB-KW"/>
</dbReference>
<evidence type="ECO:0000313" key="2">
    <source>
        <dbReference type="EMBL" id="KAF2102161.1"/>
    </source>
</evidence>
<sequence length="322" mass="35516">MGFFSHLIYSQWFITPPWPTQSFAGQTVIVTGANVGLGLESARHFTRLGAEKVILACRSVDKGEKAKSDIVSTTGKTGVVEVWQLDLSSYASVKAFAKRAEELPRLDCLLANAGISTQKFNMAEENEATITVNVVANFLLAFLLIPKLKETASRFDTRPRIAIVSSGLHKMTEIQERKKPGKLFDNLNNKATAKMSDRYNVTKLMDLLVVRAFVDEFGKDYPITMTAVDPGFCHSELMREVGAVQHVAKAVLHARTTEVGSRPFVFAAGAGPEFQGEYLANCAIDSISPFVTSAEGVKLQKRIWSELKDKLDQIEPGIMQRL</sequence>
<dbReference type="PANTHER" id="PTHR43157">
    <property type="entry name" value="PHOSPHATIDYLINOSITOL-GLYCAN BIOSYNTHESIS CLASS F PROTEIN-RELATED"/>
    <property type="match status" value="1"/>
</dbReference>
<comment type="caution">
    <text evidence="2">The sequence shown here is derived from an EMBL/GenBank/DDBJ whole genome shotgun (WGS) entry which is preliminary data.</text>
</comment>
<keyword evidence="1" id="KW-0560">Oxidoreductase</keyword>
<dbReference type="AlphaFoldDB" id="A0A9P4M8Y5"/>
<organism evidence="2 3">
    <name type="scientific">Rhizodiscina lignyota</name>
    <dbReference type="NCBI Taxonomy" id="1504668"/>
    <lineage>
        <taxon>Eukaryota</taxon>
        <taxon>Fungi</taxon>
        <taxon>Dikarya</taxon>
        <taxon>Ascomycota</taxon>
        <taxon>Pezizomycotina</taxon>
        <taxon>Dothideomycetes</taxon>
        <taxon>Pleosporomycetidae</taxon>
        <taxon>Aulographales</taxon>
        <taxon>Rhizodiscinaceae</taxon>
        <taxon>Rhizodiscina</taxon>
    </lineage>
</organism>
<name>A0A9P4M8Y5_9PEZI</name>